<keyword evidence="2" id="KW-1185">Reference proteome</keyword>
<organism evidence="1 2">
    <name type="scientific">Thorsellia anophelis DSM 18579</name>
    <dbReference type="NCBI Taxonomy" id="1123402"/>
    <lineage>
        <taxon>Bacteria</taxon>
        <taxon>Pseudomonadati</taxon>
        <taxon>Pseudomonadota</taxon>
        <taxon>Gammaproteobacteria</taxon>
        <taxon>Enterobacterales</taxon>
        <taxon>Thorselliaceae</taxon>
        <taxon>Thorsellia</taxon>
    </lineage>
</organism>
<dbReference type="RefSeq" id="WP_093317781.1">
    <property type="nucleotide sequence ID" value="NZ_FOHV01000004.1"/>
</dbReference>
<evidence type="ECO:0000313" key="2">
    <source>
        <dbReference type="Proteomes" id="UP000242642"/>
    </source>
</evidence>
<accession>A0A1H9ZQX1</accession>
<dbReference type="EMBL" id="FOHV01000004">
    <property type="protein sequence ID" value="SES83765.1"/>
    <property type="molecule type" value="Genomic_DNA"/>
</dbReference>
<gene>
    <name evidence="1" type="ORF">SAMN02583745_00645</name>
</gene>
<protein>
    <submittedName>
        <fullName evidence="1">Uncharacterized protein</fullName>
    </submittedName>
</protein>
<sequence length="197" mass="22797">MAKDLTSSLYDRQNILNNHYVLDQAETRLALGGLQFEGKTVFTKEHVINLFDVSEITIEKYLVKYADELKKNGYALLTGEQLRKFKDLFFGTVIHYGTKTTILGVFSFRAVLNLAMLLIESDNARLIRSRLLDIVLDVFTERTGSHTKFINQHDESYLVSAIQEVSYHRQFTDALSKYVKVNQWISTRFIDLIYQSI</sequence>
<name>A0A1H9ZQX1_9GAMM</name>
<dbReference type="AlphaFoldDB" id="A0A1H9ZQX1"/>
<dbReference type="Proteomes" id="UP000242642">
    <property type="component" value="Unassembled WGS sequence"/>
</dbReference>
<proteinExistence type="predicted"/>
<evidence type="ECO:0000313" key="1">
    <source>
        <dbReference type="EMBL" id="SES83765.1"/>
    </source>
</evidence>
<reference evidence="2" key="1">
    <citation type="submission" date="2016-10" db="EMBL/GenBank/DDBJ databases">
        <authorList>
            <person name="Varghese N."/>
            <person name="Submissions S."/>
        </authorList>
    </citation>
    <scope>NUCLEOTIDE SEQUENCE [LARGE SCALE GENOMIC DNA]</scope>
    <source>
        <strain evidence="2">DSM 18579</strain>
    </source>
</reference>
<dbReference type="OrthoDB" id="696873at2"/>